<evidence type="ECO:0000256" key="1">
    <source>
        <dbReference type="ARBA" id="ARBA00022670"/>
    </source>
</evidence>
<evidence type="ECO:0000259" key="5">
    <source>
        <dbReference type="Pfam" id="PF03543"/>
    </source>
</evidence>
<dbReference type="Pfam" id="PF03543">
    <property type="entry name" value="Peptidase_C58"/>
    <property type="match status" value="1"/>
</dbReference>
<dbReference type="GeneID" id="70908225"/>
<keyword evidence="3" id="KW-0788">Thiol protease</keyword>
<evidence type="ECO:0000256" key="3">
    <source>
        <dbReference type="ARBA" id="ARBA00022807"/>
    </source>
</evidence>
<dbReference type="SUPFAM" id="SSF54001">
    <property type="entry name" value="Cysteine proteinases"/>
    <property type="match status" value="1"/>
</dbReference>
<dbReference type="InterPro" id="IPR006473">
    <property type="entry name" value="Peptidase_C58_Yopt"/>
</dbReference>
<reference evidence="6 7" key="1">
    <citation type="submission" date="2016-09" db="EMBL/GenBank/DDBJ databases">
        <authorList>
            <person name="Doonan J."/>
            <person name="Pachebat J.A."/>
            <person name="Golyshin P.N."/>
            <person name="Denman S."/>
            <person name="Mcdonald J.E."/>
        </authorList>
    </citation>
    <scope>NUCLEOTIDE SEQUENCE [LARGE SCALE GENOMIC DNA]</scope>
    <source>
        <strain evidence="6 7">FRB141</strain>
    </source>
</reference>
<feature type="domain" description="Peptidase C58 YopT-type" evidence="5">
    <location>
        <begin position="151"/>
        <end position="291"/>
    </location>
</feature>
<dbReference type="GO" id="GO:0004197">
    <property type="term" value="F:cysteine-type endopeptidase activity"/>
    <property type="evidence" value="ECO:0007669"/>
    <property type="project" value="InterPro"/>
</dbReference>
<dbReference type="Gene3D" id="3.90.70.20">
    <property type="match status" value="1"/>
</dbReference>
<sequence>METNSIRAIGMSPQSLQPGQDTRASKDALRFTTFDEARTWLASQRFSNRDQFRSHMDTLHDRLDSSSRKLLEQAFTQHSSAPKTMTPGRLPPQQLYSGLKNWQSVLMHGLCASSSNREEQISGGVGTGWSALRVADFDQIGELEEHEPDHPGACVIYSALWLNDVNSRDGSAGNRMHRLADRTPEVIDLQRDYENRFHANEAEDPMHETVRRLGIIPNAASADSVDVITDEGEAMQRLSESLFDRGSKLILFGRDMSHSASGHVIAAHSDGSRVKLFDPNLGEFRMKRSDIPTVMRAIIATNSQSFPVPTVEVLPVIVR</sequence>
<organism evidence="6 7">
    <name type="scientific">Brenneria goodwinii</name>
    <dbReference type="NCBI Taxonomy" id="1109412"/>
    <lineage>
        <taxon>Bacteria</taxon>
        <taxon>Pseudomonadati</taxon>
        <taxon>Pseudomonadota</taxon>
        <taxon>Gammaproteobacteria</taxon>
        <taxon>Enterobacterales</taxon>
        <taxon>Pectobacteriaceae</taxon>
        <taxon>Brenneria</taxon>
    </lineage>
</organism>
<feature type="compositionally biased region" description="Polar residues" evidence="4">
    <location>
        <begin position="1"/>
        <end position="22"/>
    </location>
</feature>
<dbReference type="Proteomes" id="UP000285972">
    <property type="component" value="Unassembled WGS sequence"/>
</dbReference>
<dbReference type="EMBL" id="MJLX01000010">
    <property type="protein sequence ID" value="RLM27655.1"/>
    <property type="molecule type" value="Genomic_DNA"/>
</dbReference>
<proteinExistence type="predicted"/>
<comment type="caution">
    <text evidence="6">The sequence shown here is derived from an EMBL/GenBank/DDBJ whole genome shotgun (WGS) entry which is preliminary data.</text>
</comment>
<evidence type="ECO:0000313" key="7">
    <source>
        <dbReference type="Proteomes" id="UP000285972"/>
    </source>
</evidence>
<evidence type="ECO:0000256" key="2">
    <source>
        <dbReference type="ARBA" id="ARBA00022801"/>
    </source>
</evidence>
<dbReference type="RefSeq" id="WP_095834902.1">
    <property type="nucleotide sequence ID" value="NZ_CP014137.1"/>
</dbReference>
<dbReference type="GO" id="GO:0006508">
    <property type="term" value="P:proteolysis"/>
    <property type="evidence" value="ECO:0007669"/>
    <property type="project" value="UniProtKB-KW"/>
</dbReference>
<dbReference type="InterPro" id="IPR038765">
    <property type="entry name" value="Papain-like_cys_pep_sf"/>
</dbReference>
<keyword evidence="2" id="KW-0378">Hydrolase</keyword>
<evidence type="ECO:0000313" key="6">
    <source>
        <dbReference type="EMBL" id="RLM27655.1"/>
    </source>
</evidence>
<dbReference type="KEGG" id="bgj:AWC36_15545"/>
<protein>
    <recommendedName>
        <fullName evidence="5">Peptidase C58 YopT-type domain-containing protein</fullName>
    </recommendedName>
</protein>
<keyword evidence="1" id="KW-0645">Protease</keyword>
<dbReference type="AlphaFoldDB" id="A0AAE8EV10"/>
<gene>
    <name evidence="6" type="ORF">BIY26_05745</name>
</gene>
<feature type="region of interest" description="Disordered" evidence="4">
    <location>
        <begin position="1"/>
        <end position="24"/>
    </location>
</feature>
<accession>A0AAE8EV10</accession>
<name>A0AAE8EV10_9GAMM</name>
<evidence type="ECO:0000256" key="4">
    <source>
        <dbReference type="SAM" id="MobiDB-lite"/>
    </source>
</evidence>